<evidence type="ECO:0000313" key="2">
    <source>
        <dbReference type="EMBL" id="MBJ7550699.1"/>
    </source>
</evidence>
<keyword evidence="3" id="KW-1185">Reference proteome</keyword>
<name>A0ABS0ZAM1_9GAMM</name>
<feature type="signal peptide" evidence="1">
    <location>
        <begin position="1"/>
        <end position="20"/>
    </location>
</feature>
<evidence type="ECO:0008006" key="4">
    <source>
        <dbReference type="Google" id="ProtNLM"/>
    </source>
</evidence>
<feature type="chain" id="PRO_5045087191" description="Lipoprotein" evidence="1">
    <location>
        <begin position="21"/>
        <end position="70"/>
    </location>
</feature>
<protein>
    <recommendedName>
        <fullName evidence="4">Lipoprotein</fullName>
    </recommendedName>
</protein>
<evidence type="ECO:0000313" key="3">
    <source>
        <dbReference type="Proteomes" id="UP000598488"/>
    </source>
</evidence>
<dbReference type="EMBL" id="JAEMUH010000007">
    <property type="protein sequence ID" value="MBJ7550699.1"/>
    <property type="molecule type" value="Genomic_DNA"/>
</dbReference>
<dbReference type="RefSeq" id="WP_199462314.1">
    <property type="nucleotide sequence ID" value="NZ_JAEMUH010000007.1"/>
</dbReference>
<keyword evidence="1" id="KW-0732">Signal</keyword>
<comment type="caution">
    <text evidence="2">The sequence shown here is derived from an EMBL/GenBank/DDBJ whole genome shotgun (WGS) entry which is preliminary data.</text>
</comment>
<evidence type="ECO:0000256" key="1">
    <source>
        <dbReference type="SAM" id="SignalP"/>
    </source>
</evidence>
<organism evidence="2 3">
    <name type="scientific">Marinomonas ostreistagni</name>
    <dbReference type="NCBI Taxonomy" id="359209"/>
    <lineage>
        <taxon>Bacteria</taxon>
        <taxon>Pseudomonadati</taxon>
        <taxon>Pseudomonadota</taxon>
        <taxon>Gammaproteobacteria</taxon>
        <taxon>Oceanospirillales</taxon>
        <taxon>Oceanospirillaceae</taxon>
        <taxon>Marinomonas</taxon>
    </lineage>
</organism>
<gene>
    <name evidence="2" type="ORF">JHD44_08400</name>
</gene>
<accession>A0ABS0ZAM1</accession>
<reference evidence="2 3" key="1">
    <citation type="submission" date="2020-12" db="EMBL/GenBank/DDBJ databases">
        <title>Comparative genome analysis of fungal antagonists Marinomonas ostreistagni 398 and M. spartinae 468.</title>
        <authorList>
            <person name="Fields J.L."/>
            <person name="Mavrodi O.V."/>
            <person name="Biber P.D."/>
            <person name="Indest K.J."/>
            <person name="Mavrodi D.V."/>
        </authorList>
    </citation>
    <scope>NUCLEOTIDE SEQUENCE [LARGE SCALE GENOMIC DNA]</scope>
    <source>
        <strain evidence="2 3">USM7</strain>
    </source>
</reference>
<dbReference type="Proteomes" id="UP000598488">
    <property type="component" value="Unassembled WGS sequence"/>
</dbReference>
<sequence>MKFSLLGLLACLLAGCSLLGGSKSLTQEAYYVPVVTSDRPTNMAPKAYPVHRSDAPNTSERAYYIPVITE</sequence>
<proteinExistence type="predicted"/>
<dbReference type="PROSITE" id="PS51257">
    <property type="entry name" value="PROKAR_LIPOPROTEIN"/>
    <property type="match status" value="1"/>
</dbReference>